<dbReference type="RefSeq" id="WP_281833635.1">
    <property type="nucleotide sequence ID" value="NZ_BSDY01000003.1"/>
</dbReference>
<evidence type="ECO:0000313" key="11">
    <source>
        <dbReference type="Proteomes" id="UP001144471"/>
    </source>
</evidence>
<dbReference type="Pfam" id="PF12804">
    <property type="entry name" value="NTP_transf_3"/>
    <property type="match status" value="1"/>
</dbReference>
<dbReference type="CDD" id="cd02503">
    <property type="entry name" value="MobA"/>
    <property type="match status" value="1"/>
</dbReference>
<comment type="cofactor">
    <cofactor evidence="8">
        <name>Mg(2+)</name>
        <dbReference type="ChEBI" id="CHEBI:18420"/>
    </cofactor>
</comment>
<dbReference type="AlphaFoldDB" id="A0A9W6GJD2"/>
<dbReference type="GO" id="GO:0061603">
    <property type="term" value="F:molybdenum cofactor guanylyltransferase activity"/>
    <property type="evidence" value="ECO:0007669"/>
    <property type="project" value="UniProtKB-EC"/>
</dbReference>
<keyword evidence="5 8" id="KW-0460">Magnesium</keyword>
<evidence type="ECO:0000256" key="5">
    <source>
        <dbReference type="ARBA" id="ARBA00022842"/>
    </source>
</evidence>
<accession>A0A9W6GJD2</accession>
<dbReference type="InterPro" id="IPR025877">
    <property type="entry name" value="MobA-like_NTP_Trfase"/>
</dbReference>
<reference evidence="10" key="1">
    <citation type="submission" date="2022-12" db="EMBL/GenBank/DDBJ databases">
        <title>Reference genome sequencing for broad-spectrum identification of bacterial and archaeal isolates by mass spectrometry.</title>
        <authorList>
            <person name="Sekiguchi Y."/>
            <person name="Tourlousse D.M."/>
        </authorList>
    </citation>
    <scope>NUCLEOTIDE SEQUENCE</scope>
    <source>
        <strain evidence="10">10succ1</strain>
    </source>
</reference>
<dbReference type="InterPro" id="IPR013482">
    <property type="entry name" value="Molybde_CF_guanTrfase"/>
</dbReference>
<evidence type="ECO:0000256" key="6">
    <source>
        <dbReference type="ARBA" id="ARBA00023134"/>
    </source>
</evidence>
<sequence length="198" mass="22616">MKRYRKTVVILAGGQGSRMGYRDKAFLRYGGTPFIEHLLKKVEAFAEVIVVSNNPGEYRNYPVKVVEDKVKGIGPLGGIYTGLLHSTHEEILVISCDTPFQREEFLEYMGGLSGSYDAAIPKHREGREPLCALYRRSLLRGIEELIEEKRYKIALLFEKNRVEWVDIESMTKGIEIVKGFKNINTPEELREVGGEYEK</sequence>
<keyword evidence="2 8" id="KW-0808">Transferase</keyword>
<keyword evidence="6 8" id="KW-0342">GTP-binding</keyword>
<proteinExistence type="inferred from homology"/>
<name>A0A9W6GJD2_9FUSO</name>
<evidence type="ECO:0000256" key="1">
    <source>
        <dbReference type="ARBA" id="ARBA00022490"/>
    </source>
</evidence>
<comment type="caution">
    <text evidence="8">Lacks conserved residue(s) required for the propagation of feature annotation.</text>
</comment>
<protein>
    <recommendedName>
        <fullName evidence="8">Probable molybdenum cofactor guanylyltransferase</fullName>
        <shortName evidence="8">MoCo guanylyltransferase</shortName>
        <ecNumber evidence="8">2.7.7.77</ecNumber>
    </recommendedName>
    <alternativeName>
        <fullName evidence="8">GTP:molybdopterin guanylyltransferase</fullName>
    </alternativeName>
    <alternativeName>
        <fullName evidence="8">Mo-MPT guanylyltransferase</fullName>
    </alternativeName>
    <alternativeName>
        <fullName evidence="8">Molybdopterin guanylyltransferase</fullName>
    </alternativeName>
    <alternativeName>
        <fullName evidence="8">Molybdopterin-guanine dinucleotide synthase</fullName>
        <shortName evidence="8">MGD synthase</shortName>
    </alternativeName>
</protein>
<keyword evidence="3 8" id="KW-0479">Metal-binding</keyword>
<feature type="binding site" evidence="8">
    <location>
        <position position="24"/>
    </location>
    <ligand>
        <name>GTP</name>
        <dbReference type="ChEBI" id="CHEBI:37565"/>
    </ligand>
</feature>
<comment type="domain">
    <text evidence="8">The N-terminal domain determines nucleotide recognition and specific binding, while the C-terminal domain determines the specific binding to the target protein.</text>
</comment>
<dbReference type="PANTHER" id="PTHR19136">
    <property type="entry name" value="MOLYBDENUM COFACTOR GUANYLYLTRANSFERASE"/>
    <property type="match status" value="1"/>
</dbReference>
<feature type="binding site" evidence="8">
    <location>
        <position position="68"/>
    </location>
    <ligand>
        <name>GTP</name>
        <dbReference type="ChEBI" id="CHEBI:37565"/>
    </ligand>
</feature>
<dbReference type="EMBL" id="BSDY01000003">
    <property type="protein sequence ID" value="GLI55288.1"/>
    <property type="molecule type" value="Genomic_DNA"/>
</dbReference>
<keyword evidence="1 8" id="KW-0963">Cytoplasm</keyword>
<dbReference type="Proteomes" id="UP001144471">
    <property type="component" value="Unassembled WGS sequence"/>
</dbReference>
<keyword evidence="11" id="KW-1185">Reference proteome</keyword>
<keyword evidence="4 8" id="KW-0547">Nucleotide-binding</keyword>
<comment type="similarity">
    <text evidence="8">Belongs to the MobA family.</text>
</comment>
<comment type="catalytic activity">
    <reaction evidence="8">
        <text>Mo-molybdopterin + GTP + H(+) = Mo-molybdopterin guanine dinucleotide + diphosphate</text>
        <dbReference type="Rhea" id="RHEA:34243"/>
        <dbReference type="ChEBI" id="CHEBI:15378"/>
        <dbReference type="ChEBI" id="CHEBI:33019"/>
        <dbReference type="ChEBI" id="CHEBI:37565"/>
        <dbReference type="ChEBI" id="CHEBI:71302"/>
        <dbReference type="ChEBI" id="CHEBI:71310"/>
        <dbReference type="EC" id="2.7.7.77"/>
    </reaction>
</comment>
<evidence type="ECO:0000313" key="10">
    <source>
        <dbReference type="EMBL" id="GLI55288.1"/>
    </source>
</evidence>
<dbReference type="Gene3D" id="3.90.550.10">
    <property type="entry name" value="Spore Coat Polysaccharide Biosynthesis Protein SpsA, Chain A"/>
    <property type="match status" value="1"/>
</dbReference>
<evidence type="ECO:0000256" key="4">
    <source>
        <dbReference type="ARBA" id="ARBA00022741"/>
    </source>
</evidence>
<dbReference type="GO" id="GO:0005737">
    <property type="term" value="C:cytoplasm"/>
    <property type="evidence" value="ECO:0007669"/>
    <property type="project" value="UniProtKB-SubCell"/>
</dbReference>
<evidence type="ECO:0000259" key="9">
    <source>
        <dbReference type="Pfam" id="PF12804"/>
    </source>
</evidence>
<dbReference type="GO" id="GO:0005525">
    <property type="term" value="F:GTP binding"/>
    <property type="evidence" value="ECO:0007669"/>
    <property type="project" value="UniProtKB-UniRule"/>
</dbReference>
<dbReference type="PANTHER" id="PTHR19136:SF81">
    <property type="entry name" value="MOLYBDENUM COFACTOR GUANYLYLTRANSFERASE"/>
    <property type="match status" value="1"/>
</dbReference>
<organism evidence="10 11">
    <name type="scientific">Propionigenium maris DSM 9537</name>
    <dbReference type="NCBI Taxonomy" id="1123000"/>
    <lineage>
        <taxon>Bacteria</taxon>
        <taxon>Fusobacteriati</taxon>
        <taxon>Fusobacteriota</taxon>
        <taxon>Fusobacteriia</taxon>
        <taxon>Fusobacteriales</taxon>
        <taxon>Fusobacteriaceae</taxon>
        <taxon>Propionigenium</taxon>
    </lineage>
</organism>
<feature type="domain" description="MobA-like NTP transferase" evidence="9">
    <location>
        <begin position="8"/>
        <end position="151"/>
    </location>
</feature>
<gene>
    <name evidence="8" type="primary">mobA</name>
    <name evidence="10" type="ORF">PM10SUCC1_08020</name>
</gene>
<comment type="function">
    <text evidence="8">Transfers a GMP moiety from GTP to Mo-molybdopterin (Mo-MPT) cofactor (Moco or molybdenum cofactor) to form Mo-molybdopterin guanine dinucleotide (Mo-MGD) cofactor.</text>
</comment>
<evidence type="ECO:0000256" key="8">
    <source>
        <dbReference type="HAMAP-Rule" id="MF_00316"/>
    </source>
</evidence>
<keyword evidence="7 8" id="KW-0501">Molybdenum cofactor biosynthesis</keyword>
<dbReference type="HAMAP" id="MF_00316">
    <property type="entry name" value="MobA"/>
    <property type="match status" value="1"/>
</dbReference>
<feature type="binding site" evidence="8">
    <location>
        <position position="97"/>
    </location>
    <ligand>
        <name>GTP</name>
        <dbReference type="ChEBI" id="CHEBI:37565"/>
    </ligand>
</feature>
<dbReference type="GO" id="GO:0006777">
    <property type="term" value="P:Mo-molybdopterin cofactor biosynthetic process"/>
    <property type="evidence" value="ECO:0007669"/>
    <property type="project" value="UniProtKB-KW"/>
</dbReference>
<comment type="caution">
    <text evidence="10">The sequence shown here is derived from an EMBL/GenBank/DDBJ whole genome shotgun (WGS) entry which is preliminary data.</text>
</comment>
<dbReference type="SUPFAM" id="SSF53448">
    <property type="entry name" value="Nucleotide-diphospho-sugar transferases"/>
    <property type="match status" value="1"/>
</dbReference>
<dbReference type="GO" id="GO:0046872">
    <property type="term" value="F:metal ion binding"/>
    <property type="evidence" value="ECO:0007669"/>
    <property type="project" value="UniProtKB-KW"/>
</dbReference>
<evidence type="ECO:0000256" key="2">
    <source>
        <dbReference type="ARBA" id="ARBA00022679"/>
    </source>
</evidence>
<dbReference type="EC" id="2.7.7.77" evidence="8"/>
<dbReference type="InterPro" id="IPR029044">
    <property type="entry name" value="Nucleotide-diphossugar_trans"/>
</dbReference>
<evidence type="ECO:0000256" key="7">
    <source>
        <dbReference type="ARBA" id="ARBA00023150"/>
    </source>
</evidence>
<feature type="binding site" evidence="8">
    <location>
        <begin position="11"/>
        <end position="13"/>
    </location>
    <ligand>
        <name>GTP</name>
        <dbReference type="ChEBI" id="CHEBI:37565"/>
    </ligand>
</feature>
<evidence type="ECO:0000256" key="3">
    <source>
        <dbReference type="ARBA" id="ARBA00022723"/>
    </source>
</evidence>
<comment type="subcellular location">
    <subcellularLocation>
        <location evidence="8">Cytoplasm</location>
    </subcellularLocation>
</comment>
<feature type="binding site" evidence="8">
    <location>
        <position position="97"/>
    </location>
    <ligand>
        <name>Mg(2+)</name>
        <dbReference type="ChEBI" id="CHEBI:18420"/>
    </ligand>
</feature>